<proteinExistence type="predicted"/>
<dbReference type="Gene3D" id="3.30.70.2970">
    <property type="entry name" value="Protein of unknown function (DUF541), domain 2"/>
    <property type="match status" value="1"/>
</dbReference>
<dbReference type="InterPro" id="IPR052022">
    <property type="entry name" value="26kDa_periplasmic_antigen"/>
</dbReference>
<keyword evidence="1" id="KW-0732">Signal</keyword>
<sequence>MRILNALMLATALAMPAAAAMAEAESPRITVTGTGSVDSRPDMATISLGVTTQGGTAAEAMGRNSEELARVLEKLRASGVEDRDLQTSGLSLNPNWTNSNDGTAATISGYVASNQLTIRVRALDSLGGILDAAVKDGANTLNGVTFGLTDPKPVEDEARKRAVQDAAARAALLTTAAGVQLGQVLSITEGGGFEPPRPMYRMDAAEASAVPVAEGEVSTAASVTVVYAINQ</sequence>
<feature type="signal peptide" evidence="1">
    <location>
        <begin position="1"/>
        <end position="19"/>
    </location>
</feature>
<dbReference type="PANTHER" id="PTHR34387">
    <property type="entry name" value="SLR1258 PROTEIN"/>
    <property type="match status" value="1"/>
</dbReference>
<dbReference type="PANTHER" id="PTHR34387:SF1">
    <property type="entry name" value="PERIPLASMIC IMMUNOGENIC PROTEIN"/>
    <property type="match status" value="1"/>
</dbReference>
<dbReference type="Proteomes" id="UP000241010">
    <property type="component" value="Unassembled WGS sequence"/>
</dbReference>
<protein>
    <submittedName>
        <fullName evidence="2">SIMPL domain-containing protein</fullName>
    </submittedName>
</protein>
<accession>A0A2T4JSS9</accession>
<evidence type="ECO:0000313" key="3">
    <source>
        <dbReference type="Proteomes" id="UP000241010"/>
    </source>
</evidence>
<evidence type="ECO:0000313" key="2">
    <source>
        <dbReference type="EMBL" id="PTE20970.1"/>
    </source>
</evidence>
<dbReference type="GO" id="GO:0006974">
    <property type="term" value="P:DNA damage response"/>
    <property type="evidence" value="ECO:0007669"/>
    <property type="project" value="TreeGrafter"/>
</dbReference>
<dbReference type="RefSeq" id="WP_107664664.1">
    <property type="nucleotide sequence ID" value="NZ_PZKG01000073.1"/>
</dbReference>
<dbReference type="EMBL" id="PZKG01000073">
    <property type="protein sequence ID" value="PTE20970.1"/>
    <property type="molecule type" value="Genomic_DNA"/>
</dbReference>
<dbReference type="AlphaFoldDB" id="A0A2T4JSS9"/>
<dbReference type="Pfam" id="PF04402">
    <property type="entry name" value="SIMPL"/>
    <property type="match status" value="1"/>
</dbReference>
<name>A0A2T4JSS9_9RHOB</name>
<gene>
    <name evidence="2" type="ORF">C5F48_14765</name>
</gene>
<dbReference type="Gene3D" id="3.30.110.170">
    <property type="entry name" value="Protein of unknown function (DUF541), domain 1"/>
    <property type="match status" value="1"/>
</dbReference>
<evidence type="ECO:0000256" key="1">
    <source>
        <dbReference type="SAM" id="SignalP"/>
    </source>
</evidence>
<comment type="caution">
    <text evidence="2">The sequence shown here is derived from an EMBL/GenBank/DDBJ whole genome shotgun (WGS) entry which is preliminary data.</text>
</comment>
<dbReference type="OrthoDB" id="9813144at2"/>
<organism evidence="2 3">
    <name type="scientific">Cereibacter changlensis JA139</name>
    <dbReference type="NCBI Taxonomy" id="1188249"/>
    <lineage>
        <taxon>Bacteria</taxon>
        <taxon>Pseudomonadati</taxon>
        <taxon>Pseudomonadota</taxon>
        <taxon>Alphaproteobacteria</taxon>
        <taxon>Rhodobacterales</taxon>
        <taxon>Paracoccaceae</taxon>
        <taxon>Cereibacter</taxon>
    </lineage>
</organism>
<reference evidence="2 3" key="1">
    <citation type="submission" date="2018-03" db="EMBL/GenBank/DDBJ databases">
        <title>Cereibacter changlensis.</title>
        <authorList>
            <person name="Meyer T.E."/>
            <person name="Miller S."/>
            <person name="Lodha T."/>
            <person name="Gandham S."/>
            <person name="Chintalapati S."/>
            <person name="Chintalapati V.R."/>
        </authorList>
    </citation>
    <scope>NUCLEOTIDE SEQUENCE [LARGE SCALE GENOMIC DNA]</scope>
    <source>
        <strain evidence="2 3">JA139</strain>
    </source>
</reference>
<keyword evidence="3" id="KW-1185">Reference proteome</keyword>
<feature type="chain" id="PRO_5015402070" evidence="1">
    <location>
        <begin position="20"/>
        <end position="231"/>
    </location>
</feature>
<dbReference type="InterPro" id="IPR007497">
    <property type="entry name" value="SIMPL/DUF541"/>
</dbReference>